<evidence type="ECO:0000313" key="3">
    <source>
        <dbReference type="Proteomes" id="UP000027195"/>
    </source>
</evidence>
<protein>
    <submittedName>
        <fullName evidence="2">Uncharacterized protein</fullName>
    </submittedName>
</protein>
<evidence type="ECO:0000256" key="1">
    <source>
        <dbReference type="SAM" id="MobiDB-lite"/>
    </source>
</evidence>
<dbReference type="AlphaFoldDB" id="A0A067MVH6"/>
<evidence type="ECO:0000313" key="2">
    <source>
        <dbReference type="EMBL" id="KDQ18705.1"/>
    </source>
</evidence>
<dbReference type="EMBL" id="KL198021">
    <property type="protein sequence ID" value="KDQ18705.1"/>
    <property type="molecule type" value="Genomic_DNA"/>
</dbReference>
<feature type="compositionally biased region" description="Low complexity" evidence="1">
    <location>
        <begin position="8"/>
        <end position="32"/>
    </location>
</feature>
<feature type="compositionally biased region" description="Basic and acidic residues" evidence="1">
    <location>
        <begin position="196"/>
        <end position="206"/>
    </location>
</feature>
<dbReference type="Proteomes" id="UP000027195">
    <property type="component" value="Unassembled WGS sequence"/>
</dbReference>
<feature type="region of interest" description="Disordered" evidence="1">
    <location>
        <begin position="98"/>
        <end position="206"/>
    </location>
</feature>
<sequence>MRKPDPAPSSTSTAPRLPPSTTLSSNSLTPLANDTAGINPGATSSTSVGTTRKRKPVAQDRSDNEDYEPAAPVDKVASGSHKGVADYATGGLWAASYQSTQSKLKQNKSKPSPAATIPPLQPETDPSSRRRRPLPGSQGSHDRPRYVFADSDDDDDGDGDGAEEEDEYIPSTARRKSSGPGKAVGTGPPAPNSVRDGSDRRHSLAT</sequence>
<organism evidence="2 3">
    <name type="scientific">Botryobasidium botryosum (strain FD-172 SS1)</name>
    <dbReference type="NCBI Taxonomy" id="930990"/>
    <lineage>
        <taxon>Eukaryota</taxon>
        <taxon>Fungi</taxon>
        <taxon>Dikarya</taxon>
        <taxon>Basidiomycota</taxon>
        <taxon>Agaricomycotina</taxon>
        <taxon>Agaricomycetes</taxon>
        <taxon>Cantharellales</taxon>
        <taxon>Botryobasidiaceae</taxon>
        <taxon>Botryobasidium</taxon>
    </lineage>
</organism>
<gene>
    <name evidence="2" type="ORF">BOTBODRAFT_52642</name>
</gene>
<proteinExistence type="predicted"/>
<feature type="compositionally biased region" description="Acidic residues" evidence="1">
    <location>
        <begin position="150"/>
        <end position="168"/>
    </location>
</feature>
<dbReference type="InParanoid" id="A0A067MVH6"/>
<keyword evidence="3" id="KW-1185">Reference proteome</keyword>
<dbReference type="HOGENOM" id="CLU_1331753_0_0_1"/>
<feature type="compositionally biased region" description="Polar residues" evidence="1">
    <location>
        <begin position="41"/>
        <end position="50"/>
    </location>
</feature>
<reference evidence="3" key="1">
    <citation type="journal article" date="2014" name="Proc. Natl. Acad. Sci. U.S.A.">
        <title>Extensive sampling of basidiomycete genomes demonstrates inadequacy of the white-rot/brown-rot paradigm for wood decay fungi.</title>
        <authorList>
            <person name="Riley R."/>
            <person name="Salamov A.A."/>
            <person name="Brown D.W."/>
            <person name="Nagy L.G."/>
            <person name="Floudas D."/>
            <person name="Held B.W."/>
            <person name="Levasseur A."/>
            <person name="Lombard V."/>
            <person name="Morin E."/>
            <person name="Otillar R."/>
            <person name="Lindquist E.A."/>
            <person name="Sun H."/>
            <person name="LaButti K.M."/>
            <person name="Schmutz J."/>
            <person name="Jabbour D."/>
            <person name="Luo H."/>
            <person name="Baker S.E."/>
            <person name="Pisabarro A.G."/>
            <person name="Walton J.D."/>
            <person name="Blanchette R.A."/>
            <person name="Henrissat B."/>
            <person name="Martin F."/>
            <person name="Cullen D."/>
            <person name="Hibbett D.S."/>
            <person name="Grigoriev I.V."/>
        </authorList>
    </citation>
    <scope>NUCLEOTIDE SEQUENCE [LARGE SCALE GENOMIC DNA]</scope>
    <source>
        <strain evidence="3">FD-172 SS1</strain>
    </source>
</reference>
<accession>A0A067MVH6</accession>
<name>A0A067MVH6_BOTB1</name>
<feature type="region of interest" description="Disordered" evidence="1">
    <location>
        <begin position="1"/>
        <end position="84"/>
    </location>
</feature>